<feature type="binding site" evidence="6">
    <location>
        <position position="144"/>
    </location>
    <ligand>
        <name>(6S)-NADPHX</name>
        <dbReference type="ChEBI" id="CHEBI:64076"/>
    </ligand>
</feature>
<dbReference type="InterPro" id="IPR000631">
    <property type="entry name" value="CARKD"/>
</dbReference>
<evidence type="ECO:0000313" key="8">
    <source>
        <dbReference type="EMBL" id="GAA4778398.1"/>
    </source>
</evidence>
<dbReference type="InterPro" id="IPR029056">
    <property type="entry name" value="Ribokinase-like"/>
</dbReference>
<evidence type="ECO:0000256" key="5">
    <source>
        <dbReference type="ARBA" id="ARBA00023239"/>
    </source>
</evidence>
<keyword evidence="5 6" id="KW-0456">Lyase</keyword>
<evidence type="ECO:0000313" key="9">
    <source>
        <dbReference type="Proteomes" id="UP001501645"/>
    </source>
</evidence>
<feature type="domain" description="YjeF C-terminal" evidence="7">
    <location>
        <begin position="13"/>
        <end position="304"/>
    </location>
</feature>
<dbReference type="PANTHER" id="PTHR12592:SF0">
    <property type="entry name" value="ATP-DEPENDENT (S)-NAD(P)H-HYDRATE DEHYDRATASE"/>
    <property type="match status" value="1"/>
</dbReference>
<dbReference type="EMBL" id="BAABKO010000004">
    <property type="protein sequence ID" value="GAA4778398.1"/>
    <property type="molecule type" value="Genomic_DNA"/>
</dbReference>
<evidence type="ECO:0000256" key="2">
    <source>
        <dbReference type="ARBA" id="ARBA00022840"/>
    </source>
</evidence>
<evidence type="ECO:0000256" key="6">
    <source>
        <dbReference type="HAMAP-Rule" id="MF_01965"/>
    </source>
</evidence>
<comment type="catalytic activity">
    <reaction evidence="6">
        <text>(6S)-NADHX + ADP = AMP + phosphate + NADH + H(+)</text>
        <dbReference type="Rhea" id="RHEA:32223"/>
        <dbReference type="ChEBI" id="CHEBI:15378"/>
        <dbReference type="ChEBI" id="CHEBI:43474"/>
        <dbReference type="ChEBI" id="CHEBI:57945"/>
        <dbReference type="ChEBI" id="CHEBI:64074"/>
        <dbReference type="ChEBI" id="CHEBI:456215"/>
        <dbReference type="ChEBI" id="CHEBI:456216"/>
        <dbReference type="EC" id="4.2.1.136"/>
    </reaction>
</comment>
<feature type="binding site" evidence="6">
    <location>
        <position position="226"/>
    </location>
    <ligand>
        <name>(6S)-NADPHX</name>
        <dbReference type="ChEBI" id="CHEBI:64076"/>
    </ligand>
</feature>
<dbReference type="InterPro" id="IPR017953">
    <property type="entry name" value="Carbohydrate_kinase_pred_CS"/>
</dbReference>
<sequence>MPGGHAAHSDEWTGHDAARVLRVPTASDHKYSRGIVALHTGSRAYPGAAVLSAEGAWRAGSGMVRWDGPREVAGLVLARRPETVVGAGRADAHVIGSGIDARARDDALTTRLQAVLRGGAPVVVDAGALDLAAQARVPLVVTPHDGELREVRIPLGFGIDDVDDDPLAPRLSGAFAERVLVVRETAVALGGVVVLKGAATIVATPGGWWTTVRAGTPWLATAGTGDVLAGALGAVLAGAAAAARVEGRELDVEELGPVAATAVWLHGTAGRIAAGQAPLAGGGPGRPITALDVAEALPDAFAHARVP</sequence>
<dbReference type="HAMAP" id="MF_01965">
    <property type="entry name" value="NADHX_dehydratase"/>
    <property type="match status" value="1"/>
</dbReference>
<protein>
    <recommendedName>
        <fullName evidence="6">ADP-dependent (S)-NAD(P)H-hydrate dehydratase</fullName>
        <ecNumber evidence="6">4.2.1.136</ecNumber>
    </recommendedName>
    <alternativeName>
        <fullName evidence="6">ADP-dependent NAD(P)HX dehydratase</fullName>
    </alternativeName>
</protein>
<keyword evidence="9" id="KW-1185">Reference proteome</keyword>
<proteinExistence type="inferred from homology"/>
<comment type="catalytic activity">
    <reaction evidence="6">
        <text>(6S)-NADPHX + ADP = AMP + phosphate + NADPH + H(+)</text>
        <dbReference type="Rhea" id="RHEA:32235"/>
        <dbReference type="ChEBI" id="CHEBI:15378"/>
        <dbReference type="ChEBI" id="CHEBI:43474"/>
        <dbReference type="ChEBI" id="CHEBI:57783"/>
        <dbReference type="ChEBI" id="CHEBI:64076"/>
        <dbReference type="ChEBI" id="CHEBI:456215"/>
        <dbReference type="ChEBI" id="CHEBI:456216"/>
        <dbReference type="EC" id="4.2.1.136"/>
    </reaction>
</comment>
<dbReference type="PROSITE" id="PS01050">
    <property type="entry name" value="YJEF_C_2"/>
    <property type="match status" value="1"/>
</dbReference>
<evidence type="ECO:0000256" key="4">
    <source>
        <dbReference type="ARBA" id="ARBA00023027"/>
    </source>
</evidence>
<dbReference type="Pfam" id="PF01256">
    <property type="entry name" value="Carb_kinase"/>
    <property type="match status" value="1"/>
</dbReference>
<dbReference type="PROSITE" id="PS51383">
    <property type="entry name" value="YJEF_C_3"/>
    <property type="match status" value="1"/>
</dbReference>
<evidence type="ECO:0000259" key="7">
    <source>
        <dbReference type="PROSITE" id="PS51383"/>
    </source>
</evidence>
<gene>
    <name evidence="6" type="primary">nnrD</name>
    <name evidence="8" type="ORF">GCM10023351_24160</name>
</gene>
<name>A0ABP9ADT6_9MICO</name>
<comment type="caution">
    <text evidence="8">The sequence shown here is derived from an EMBL/GenBank/DDBJ whole genome shotgun (WGS) entry which is preliminary data.</text>
</comment>
<evidence type="ECO:0000256" key="3">
    <source>
        <dbReference type="ARBA" id="ARBA00022857"/>
    </source>
</evidence>
<keyword evidence="2 6" id="KW-0067">ATP-binding</keyword>
<dbReference type="EC" id="4.2.1.136" evidence="6"/>
<dbReference type="CDD" id="cd01171">
    <property type="entry name" value="YXKO-related"/>
    <property type="match status" value="1"/>
</dbReference>
<comment type="cofactor">
    <cofactor evidence="6">
        <name>Mg(2+)</name>
        <dbReference type="ChEBI" id="CHEBI:18420"/>
    </cofactor>
</comment>
<dbReference type="Gene3D" id="3.40.1190.20">
    <property type="match status" value="1"/>
</dbReference>
<feature type="binding site" evidence="6">
    <location>
        <position position="48"/>
    </location>
    <ligand>
        <name>(6S)-NADPHX</name>
        <dbReference type="ChEBI" id="CHEBI:64076"/>
    </ligand>
</feature>
<keyword evidence="1 6" id="KW-0547">Nucleotide-binding</keyword>
<dbReference type="SUPFAM" id="SSF53613">
    <property type="entry name" value="Ribokinase-like"/>
    <property type="match status" value="1"/>
</dbReference>
<dbReference type="PANTHER" id="PTHR12592">
    <property type="entry name" value="ATP-DEPENDENT (S)-NAD(P)H-HYDRATE DEHYDRATASE FAMILY MEMBER"/>
    <property type="match status" value="1"/>
</dbReference>
<accession>A0ABP9ADT6</accession>
<keyword evidence="3 6" id="KW-0521">NADP</keyword>
<feature type="binding site" evidence="6">
    <location>
        <position position="225"/>
    </location>
    <ligand>
        <name>AMP</name>
        <dbReference type="ChEBI" id="CHEBI:456215"/>
    </ligand>
</feature>
<organism evidence="8 9">
    <name type="scientific">Microbacterium gilvum</name>
    <dbReference type="NCBI Taxonomy" id="1336204"/>
    <lineage>
        <taxon>Bacteria</taxon>
        <taxon>Bacillati</taxon>
        <taxon>Actinomycetota</taxon>
        <taxon>Actinomycetes</taxon>
        <taxon>Micrococcales</taxon>
        <taxon>Microbacteriaceae</taxon>
        <taxon>Microbacterium</taxon>
    </lineage>
</organism>
<evidence type="ECO:0000256" key="1">
    <source>
        <dbReference type="ARBA" id="ARBA00022741"/>
    </source>
</evidence>
<comment type="function">
    <text evidence="6">Catalyzes the dehydration of the S-form of NAD(P)HX at the expense of ADP, which is converted to AMP. Together with NAD(P)HX epimerase, which catalyzes the epimerization of the S- and R-forms, the enzyme allows the repair of both epimers of NAD(P)HX, a damaged form of NAD(P)H that is a result of enzymatic or heat-dependent hydration.</text>
</comment>
<feature type="binding site" evidence="6">
    <location>
        <position position="98"/>
    </location>
    <ligand>
        <name>(6S)-NADPHX</name>
        <dbReference type="ChEBI" id="CHEBI:64076"/>
    </ligand>
</feature>
<feature type="binding site" evidence="6">
    <location>
        <begin position="196"/>
        <end position="200"/>
    </location>
    <ligand>
        <name>AMP</name>
        <dbReference type="ChEBI" id="CHEBI:456215"/>
    </ligand>
</feature>
<dbReference type="Proteomes" id="UP001501645">
    <property type="component" value="Unassembled WGS sequence"/>
</dbReference>
<comment type="subunit">
    <text evidence="6">Homotetramer.</text>
</comment>
<keyword evidence="4 6" id="KW-0520">NAD</keyword>
<comment type="similarity">
    <text evidence="6">Belongs to the NnrD/CARKD family.</text>
</comment>
<reference evidence="9" key="1">
    <citation type="journal article" date="2019" name="Int. J. Syst. Evol. Microbiol.">
        <title>The Global Catalogue of Microorganisms (GCM) 10K type strain sequencing project: providing services to taxonomists for standard genome sequencing and annotation.</title>
        <authorList>
            <consortium name="The Broad Institute Genomics Platform"/>
            <consortium name="The Broad Institute Genome Sequencing Center for Infectious Disease"/>
            <person name="Wu L."/>
            <person name="Ma J."/>
        </authorList>
    </citation>
    <scope>NUCLEOTIDE SEQUENCE [LARGE SCALE GENOMIC DNA]</scope>
    <source>
        <strain evidence="9">JCM 18537</strain>
    </source>
</reference>